<dbReference type="AlphaFoldDB" id="K9W308"/>
<dbReference type="Proteomes" id="UP000010472">
    <property type="component" value="Chromosome"/>
</dbReference>
<name>K9W308_9CYAN</name>
<dbReference type="eggNOG" id="COG0823">
    <property type="taxonomic scope" value="Bacteria"/>
</dbReference>
<gene>
    <name evidence="3" type="ORF">Cri9333_3301</name>
</gene>
<dbReference type="Pfam" id="PF07676">
    <property type="entry name" value="PD40"/>
    <property type="match status" value="3"/>
</dbReference>
<reference evidence="3 4" key="1">
    <citation type="submission" date="2012-06" db="EMBL/GenBank/DDBJ databases">
        <title>Finished chromosome of genome of Crinalium epipsammum PCC 9333.</title>
        <authorList>
            <consortium name="US DOE Joint Genome Institute"/>
            <person name="Gugger M."/>
            <person name="Coursin T."/>
            <person name="Rippka R."/>
            <person name="Tandeau De Marsac N."/>
            <person name="Huntemann M."/>
            <person name="Wei C.-L."/>
            <person name="Han J."/>
            <person name="Detter J.C."/>
            <person name="Han C."/>
            <person name="Tapia R."/>
            <person name="Davenport K."/>
            <person name="Daligault H."/>
            <person name="Erkkila T."/>
            <person name="Gu W."/>
            <person name="Munk A.C.C."/>
            <person name="Teshima H."/>
            <person name="Xu Y."/>
            <person name="Chain P."/>
            <person name="Chen A."/>
            <person name="Krypides N."/>
            <person name="Mavromatis K."/>
            <person name="Markowitz V."/>
            <person name="Szeto E."/>
            <person name="Ivanova N."/>
            <person name="Mikhailova N."/>
            <person name="Ovchinnikova G."/>
            <person name="Pagani I."/>
            <person name="Pati A."/>
            <person name="Goodwin L."/>
            <person name="Peters L."/>
            <person name="Pitluck S."/>
            <person name="Woyke T."/>
            <person name="Kerfeld C."/>
        </authorList>
    </citation>
    <scope>NUCLEOTIDE SEQUENCE [LARGE SCALE GENOMIC DNA]</scope>
    <source>
        <strain evidence="3 4">PCC 9333</strain>
    </source>
</reference>
<dbReference type="PANTHER" id="PTHR36842">
    <property type="entry name" value="PROTEIN TOLB HOMOLOG"/>
    <property type="match status" value="1"/>
</dbReference>
<dbReference type="PANTHER" id="PTHR36842:SF1">
    <property type="entry name" value="PROTEIN TOLB"/>
    <property type="match status" value="1"/>
</dbReference>
<dbReference type="SUPFAM" id="SSF82171">
    <property type="entry name" value="DPP6 N-terminal domain-like"/>
    <property type="match status" value="1"/>
</dbReference>
<dbReference type="InterPro" id="IPR011042">
    <property type="entry name" value="6-blade_b-propeller_TolB-like"/>
</dbReference>
<feature type="compositionally biased region" description="Polar residues" evidence="2">
    <location>
        <begin position="173"/>
        <end position="188"/>
    </location>
</feature>
<proteinExistence type="inferred from homology"/>
<dbReference type="PROSITE" id="PS51257">
    <property type="entry name" value="PROKAR_LIPOPROTEIN"/>
    <property type="match status" value="1"/>
</dbReference>
<dbReference type="EMBL" id="CP003620">
    <property type="protein sequence ID" value="AFZ14132.1"/>
    <property type="molecule type" value="Genomic_DNA"/>
</dbReference>
<evidence type="ECO:0000256" key="2">
    <source>
        <dbReference type="SAM" id="MobiDB-lite"/>
    </source>
</evidence>
<dbReference type="PATRIC" id="fig|1173022.3.peg.3569"/>
<dbReference type="InterPro" id="IPR011659">
    <property type="entry name" value="WD40"/>
</dbReference>
<comment type="similarity">
    <text evidence="1">Belongs to the TolB family.</text>
</comment>
<organism evidence="3 4">
    <name type="scientific">Crinalium epipsammum PCC 9333</name>
    <dbReference type="NCBI Taxonomy" id="1173022"/>
    <lineage>
        <taxon>Bacteria</taxon>
        <taxon>Bacillati</taxon>
        <taxon>Cyanobacteriota</taxon>
        <taxon>Cyanophyceae</taxon>
        <taxon>Gomontiellales</taxon>
        <taxon>Gomontiellaceae</taxon>
        <taxon>Crinalium</taxon>
    </lineage>
</organism>
<dbReference type="OrthoDB" id="425005at2"/>
<keyword evidence="4" id="KW-1185">Reference proteome</keyword>
<feature type="region of interest" description="Disordered" evidence="2">
    <location>
        <begin position="173"/>
        <end position="196"/>
    </location>
</feature>
<dbReference type="RefSeq" id="WP_015204238.1">
    <property type="nucleotide sequence ID" value="NC_019753.1"/>
</dbReference>
<evidence type="ECO:0000313" key="4">
    <source>
        <dbReference type="Proteomes" id="UP000010472"/>
    </source>
</evidence>
<dbReference type="KEGG" id="cep:Cri9333_3301"/>
<sequence length="196" mass="21959">MKLFLSYLGTSNLTFLGLILLGLGGCREQGFLTPPTQTFGSTLNSVVADQQPRYSYDGRYLVFASDRLSQRRVFLYDVPNKRLIDLPGLNPPNSIQDQPDISADGRYIVYISEQRGKPDVFVYDRQSFESEVITENLLAEVRHPTISGNGRFVAFESNRSGQWDIEIYDRGSNIEQSLPSPQQPTQAPVSPPPTNP</sequence>
<dbReference type="Gene3D" id="2.120.10.30">
    <property type="entry name" value="TolB, C-terminal domain"/>
    <property type="match status" value="1"/>
</dbReference>
<protein>
    <submittedName>
        <fullName evidence="3">WD40 domain protein beta propeller</fullName>
    </submittedName>
</protein>
<evidence type="ECO:0000256" key="1">
    <source>
        <dbReference type="ARBA" id="ARBA00009820"/>
    </source>
</evidence>
<evidence type="ECO:0000313" key="3">
    <source>
        <dbReference type="EMBL" id="AFZ14132.1"/>
    </source>
</evidence>
<dbReference type="STRING" id="1173022.Cri9333_3301"/>
<dbReference type="HOGENOM" id="CLU_101699_0_0_3"/>
<accession>K9W308</accession>